<dbReference type="AlphaFoldDB" id="A0AAD3SRB1"/>
<evidence type="ECO:0000313" key="1">
    <source>
        <dbReference type="EMBL" id="GMH15514.1"/>
    </source>
</evidence>
<organism evidence="1 2">
    <name type="scientific">Nepenthes gracilis</name>
    <name type="common">Slender pitcher plant</name>
    <dbReference type="NCBI Taxonomy" id="150966"/>
    <lineage>
        <taxon>Eukaryota</taxon>
        <taxon>Viridiplantae</taxon>
        <taxon>Streptophyta</taxon>
        <taxon>Embryophyta</taxon>
        <taxon>Tracheophyta</taxon>
        <taxon>Spermatophyta</taxon>
        <taxon>Magnoliopsida</taxon>
        <taxon>eudicotyledons</taxon>
        <taxon>Gunneridae</taxon>
        <taxon>Pentapetalae</taxon>
        <taxon>Caryophyllales</taxon>
        <taxon>Nepenthaceae</taxon>
        <taxon>Nepenthes</taxon>
    </lineage>
</organism>
<evidence type="ECO:0000313" key="2">
    <source>
        <dbReference type="Proteomes" id="UP001279734"/>
    </source>
</evidence>
<gene>
    <name evidence="1" type="ORF">Nepgr_017355</name>
</gene>
<comment type="caution">
    <text evidence="1">The sequence shown here is derived from an EMBL/GenBank/DDBJ whole genome shotgun (WGS) entry which is preliminary data.</text>
</comment>
<dbReference type="EMBL" id="BSYO01000015">
    <property type="protein sequence ID" value="GMH15514.1"/>
    <property type="molecule type" value="Genomic_DNA"/>
</dbReference>
<dbReference type="Proteomes" id="UP001279734">
    <property type="component" value="Unassembled WGS sequence"/>
</dbReference>
<sequence length="151" mass="17321">MIIRFHTAQQGLGKLHTMGHHQIRAPATRDRTSLFHQLIFFNAKSANKPQSHQKPWGSSNMIHLPICVYRTTIHTRSKEAAIDHRSFSNRSNTDLPYEENAMQRGHIRYTSKLHIPPTIKLSWSFCSSIRTGDNTCLNQKPNGPYIVLMDS</sequence>
<reference evidence="1" key="1">
    <citation type="submission" date="2023-05" db="EMBL/GenBank/DDBJ databases">
        <title>Nepenthes gracilis genome sequencing.</title>
        <authorList>
            <person name="Fukushima K."/>
        </authorList>
    </citation>
    <scope>NUCLEOTIDE SEQUENCE</scope>
    <source>
        <strain evidence="1">SING2019-196</strain>
    </source>
</reference>
<proteinExistence type="predicted"/>
<protein>
    <submittedName>
        <fullName evidence="1">Uncharacterized protein</fullName>
    </submittedName>
</protein>
<accession>A0AAD3SRB1</accession>
<name>A0AAD3SRB1_NEPGR</name>
<keyword evidence="2" id="KW-1185">Reference proteome</keyword>